<comment type="catalytic activity">
    <reaction evidence="3">
        <text>O-phospho-D-serine + H2O = D-serine + phosphate</text>
        <dbReference type="Rhea" id="RHEA:24873"/>
        <dbReference type="ChEBI" id="CHEBI:15377"/>
        <dbReference type="ChEBI" id="CHEBI:35247"/>
        <dbReference type="ChEBI" id="CHEBI:43474"/>
        <dbReference type="ChEBI" id="CHEBI:58680"/>
        <dbReference type="EC" id="3.1.3.3"/>
    </reaction>
</comment>
<dbReference type="NCBIfam" id="TIGR01662">
    <property type="entry name" value="HAD-SF-IIIA"/>
    <property type="match status" value="1"/>
</dbReference>
<dbReference type="SUPFAM" id="SSF56784">
    <property type="entry name" value="HAD-like"/>
    <property type="match status" value="1"/>
</dbReference>
<keyword evidence="1 3" id="KW-0378">Hydrolase</keyword>
<dbReference type="InterPro" id="IPR051400">
    <property type="entry name" value="HAD-like_hydrolase"/>
</dbReference>
<comment type="cofactor">
    <cofactor evidence="3">
        <name>Mg(2+)</name>
        <dbReference type="ChEBI" id="CHEBI:18420"/>
    </cofactor>
    <cofactor evidence="3">
        <name>Co(2+)</name>
        <dbReference type="ChEBI" id="CHEBI:48828"/>
    </cofactor>
</comment>
<keyword evidence="3" id="KW-0170">Cobalt</keyword>
<dbReference type="InterPro" id="IPR023214">
    <property type="entry name" value="HAD_sf"/>
</dbReference>
<comment type="catalytic activity">
    <reaction evidence="3">
        <text>O-phospho-L-serine + H2O = L-serine + phosphate</text>
        <dbReference type="Rhea" id="RHEA:21208"/>
        <dbReference type="ChEBI" id="CHEBI:15377"/>
        <dbReference type="ChEBI" id="CHEBI:33384"/>
        <dbReference type="ChEBI" id="CHEBI:43474"/>
        <dbReference type="ChEBI" id="CHEBI:57524"/>
        <dbReference type="EC" id="3.1.3.3"/>
    </reaction>
</comment>
<evidence type="ECO:0000256" key="3">
    <source>
        <dbReference type="HAMAP-Rule" id="MF_02240"/>
    </source>
</evidence>
<protein>
    <recommendedName>
        <fullName evidence="3">Phosphoserine phosphatase</fullName>
        <shortName evidence="3">PSP</shortName>
        <ecNumber evidence="3">3.1.3.3</ecNumber>
    </recommendedName>
</protein>
<evidence type="ECO:0000256" key="2">
    <source>
        <dbReference type="ARBA" id="ARBA00022842"/>
    </source>
</evidence>
<dbReference type="InterPro" id="IPR036412">
    <property type="entry name" value="HAD-like_sf"/>
</dbReference>
<comment type="function">
    <text evidence="3">Catalyzes the last step of the phosphorylated serine biosynthetic pathway, i.e. dephosphorylation of O-phospho-L-serine to form L-serine.</text>
</comment>
<evidence type="ECO:0000256" key="1">
    <source>
        <dbReference type="ARBA" id="ARBA00022801"/>
    </source>
</evidence>
<dbReference type="Gene3D" id="3.40.50.1000">
    <property type="entry name" value="HAD superfamily/HAD-like"/>
    <property type="match status" value="1"/>
</dbReference>
<dbReference type="NCBIfam" id="TIGR01549">
    <property type="entry name" value="HAD-SF-IA-v1"/>
    <property type="match status" value="1"/>
</dbReference>
<dbReference type="SFLD" id="SFLDG01135">
    <property type="entry name" value="C1.5.6:_HAD__Beta-PGM__Phospha"/>
    <property type="match status" value="1"/>
</dbReference>
<dbReference type="NCBIfam" id="TIGR01509">
    <property type="entry name" value="HAD-SF-IA-v3"/>
    <property type="match status" value="1"/>
</dbReference>
<dbReference type="SFLD" id="SFLDG01129">
    <property type="entry name" value="C1.5:_HAD__Beta-PGM__Phosphata"/>
    <property type="match status" value="1"/>
</dbReference>
<dbReference type="EMBL" id="CP129113">
    <property type="protein sequence ID" value="WLV25592.1"/>
    <property type="molecule type" value="Genomic_DNA"/>
</dbReference>
<dbReference type="PANTHER" id="PTHR46470:SF3">
    <property type="entry name" value="N-ACYLNEURAMINATE-9-PHOSPHATASE"/>
    <property type="match status" value="1"/>
</dbReference>
<comment type="pathway">
    <text evidence="3">Amino-acid biosynthesis; L-serine biosynthesis; L-serine from 3-phospho-D-glycerate: step 3/3.</text>
</comment>
<dbReference type="HAMAP" id="MF_02240">
    <property type="entry name" value="PSP"/>
    <property type="match status" value="1"/>
</dbReference>
<keyword evidence="2 3" id="KW-0460">Magnesium</keyword>
<dbReference type="GO" id="GO:0016787">
    <property type="term" value="F:hydrolase activity"/>
    <property type="evidence" value="ECO:0007669"/>
    <property type="project" value="UniProtKB-KW"/>
</dbReference>
<dbReference type="Gene3D" id="1.10.150.240">
    <property type="entry name" value="Putative phosphatase, domain 2"/>
    <property type="match status" value="1"/>
</dbReference>
<keyword evidence="3" id="KW-0028">Amino-acid biosynthesis</keyword>
<gene>
    <name evidence="4" type="ORF">QR721_05130</name>
</gene>
<evidence type="ECO:0000313" key="4">
    <source>
        <dbReference type="EMBL" id="WLV25592.1"/>
    </source>
</evidence>
<name>A0ABY9KYY9_9BACI</name>
<dbReference type="Proteomes" id="UP001180087">
    <property type="component" value="Chromosome"/>
</dbReference>
<organism evidence="4 5">
    <name type="scientific">Aciduricibacillus chroicocephali</name>
    <dbReference type="NCBI Taxonomy" id="3054939"/>
    <lineage>
        <taxon>Bacteria</taxon>
        <taxon>Bacillati</taxon>
        <taxon>Bacillota</taxon>
        <taxon>Bacilli</taxon>
        <taxon>Bacillales</taxon>
        <taxon>Bacillaceae</taxon>
        <taxon>Aciduricibacillus</taxon>
    </lineage>
</organism>
<dbReference type="EC" id="3.1.3.3" evidence="3"/>
<dbReference type="InterPro" id="IPR006439">
    <property type="entry name" value="HAD-SF_hydro_IA"/>
</dbReference>
<dbReference type="InterPro" id="IPR044266">
    <property type="entry name" value="PSP_YsaA"/>
</dbReference>
<accession>A0ABY9KYY9</accession>
<keyword evidence="5" id="KW-1185">Reference proteome</keyword>
<reference evidence="4" key="1">
    <citation type="submission" date="2023-06" db="EMBL/GenBank/DDBJ databases">
        <title>A Treasure from Seagulls: Isolation and Description of Aciduricobacillus qingdaonensis gen. nov., sp. nov., a Rare Obligately Uric Acid-utilizing Member in the Family Bacillaceae.</title>
        <authorList>
            <person name="Liu W."/>
            <person name="Wang B."/>
        </authorList>
    </citation>
    <scope>NUCLEOTIDE SEQUENCE</scope>
    <source>
        <strain evidence="4">44XB</strain>
    </source>
</reference>
<dbReference type="InterPro" id="IPR006549">
    <property type="entry name" value="HAD-SF_hydro_IIIA"/>
</dbReference>
<dbReference type="PANTHER" id="PTHR46470">
    <property type="entry name" value="N-ACYLNEURAMINATE-9-PHOSPHATASE"/>
    <property type="match status" value="1"/>
</dbReference>
<dbReference type="RefSeq" id="WP_348029383.1">
    <property type="nucleotide sequence ID" value="NZ_CP129113.1"/>
</dbReference>
<keyword evidence="3" id="KW-0718">Serine biosynthesis</keyword>
<comment type="similarity">
    <text evidence="3">Belongs to the HAD-like hydrolase superfamily.</text>
</comment>
<dbReference type="Pfam" id="PF00702">
    <property type="entry name" value="Hydrolase"/>
    <property type="match status" value="1"/>
</dbReference>
<proteinExistence type="inferred from homology"/>
<evidence type="ECO:0000313" key="5">
    <source>
        <dbReference type="Proteomes" id="UP001180087"/>
    </source>
</evidence>
<dbReference type="InterPro" id="IPR023198">
    <property type="entry name" value="PGP-like_dom2"/>
</dbReference>
<sequence>MRPKAIFFDLDDTLLWDKQSIAKAFEETCKLAETKYGIPKKKLEIETRRAASELYASYETYPHTKNIGINPFEGMWGDFDDAGDAFQLMKKLMPHYRKAAWYEGLKACGIHDMEFAETLSEAFPEARKKHPYLYEETLDVLEKLQGEYELVLLTNGSPSLQQKKLELTPELRPFFKAIIISGDIGKGKPDRKMFEKALQEVDLKPNEVWMVGDNMLTDIIGANEMGIYAVWINHECKPTDGAKPDATISRLGELLDLLKGLE</sequence>
<dbReference type="SFLD" id="SFLDS00003">
    <property type="entry name" value="Haloacid_Dehalogenase"/>
    <property type="match status" value="1"/>
</dbReference>